<dbReference type="SUPFAM" id="SSF52980">
    <property type="entry name" value="Restriction endonuclease-like"/>
    <property type="match status" value="1"/>
</dbReference>
<name>A0A951QMB9_9CYAN</name>
<feature type="domain" description="Putative restriction endonuclease" evidence="1">
    <location>
        <begin position="11"/>
        <end position="192"/>
    </location>
</feature>
<reference evidence="2" key="1">
    <citation type="submission" date="2021-05" db="EMBL/GenBank/DDBJ databases">
        <authorList>
            <person name="Pietrasiak N."/>
            <person name="Ward R."/>
            <person name="Stajich J.E."/>
            <person name="Kurbessoian T."/>
        </authorList>
    </citation>
    <scope>NUCLEOTIDE SEQUENCE</scope>
    <source>
        <strain evidence="2">GSE-NOS-MK-12-04C</strain>
    </source>
</reference>
<dbReference type="Gene3D" id="3.90.1570.10">
    <property type="entry name" value="tt1808, chain A"/>
    <property type="match status" value="1"/>
</dbReference>
<keyword evidence="2" id="KW-0540">Nuclease</keyword>
<dbReference type="InterPro" id="IPR008538">
    <property type="entry name" value="Uma2"/>
</dbReference>
<comment type="caution">
    <text evidence="2">The sequence shown here is derived from an EMBL/GenBank/DDBJ whole genome shotgun (WGS) entry which is preliminary data.</text>
</comment>
<proteinExistence type="predicted"/>
<dbReference type="GO" id="GO:0004519">
    <property type="term" value="F:endonuclease activity"/>
    <property type="evidence" value="ECO:0007669"/>
    <property type="project" value="UniProtKB-KW"/>
</dbReference>
<organism evidence="2 3">
    <name type="scientific">Cyanomargarita calcarea GSE-NOS-MK-12-04C</name>
    <dbReference type="NCBI Taxonomy" id="2839659"/>
    <lineage>
        <taxon>Bacteria</taxon>
        <taxon>Bacillati</taxon>
        <taxon>Cyanobacteriota</taxon>
        <taxon>Cyanophyceae</taxon>
        <taxon>Nostocales</taxon>
        <taxon>Cyanomargaritaceae</taxon>
        <taxon>Cyanomargarita</taxon>
    </lineage>
</organism>
<keyword evidence="2" id="KW-0255">Endonuclease</keyword>
<dbReference type="PANTHER" id="PTHR34107">
    <property type="entry name" value="SLL0198 PROTEIN-RELATED"/>
    <property type="match status" value="1"/>
</dbReference>
<dbReference type="InterPro" id="IPR012296">
    <property type="entry name" value="Nuclease_put_TT1808"/>
</dbReference>
<keyword evidence="2" id="KW-0378">Hydrolase</keyword>
<dbReference type="PANTHER" id="PTHR34107:SF2">
    <property type="entry name" value="SLL0888 PROTEIN"/>
    <property type="match status" value="1"/>
</dbReference>
<dbReference type="CDD" id="cd06260">
    <property type="entry name" value="DUF820-like"/>
    <property type="match status" value="1"/>
</dbReference>
<dbReference type="AlphaFoldDB" id="A0A951QMB9"/>
<accession>A0A951QMB9</accession>
<dbReference type="Proteomes" id="UP000729701">
    <property type="component" value="Unassembled WGS sequence"/>
</dbReference>
<evidence type="ECO:0000313" key="3">
    <source>
        <dbReference type="Proteomes" id="UP000729701"/>
    </source>
</evidence>
<dbReference type="EMBL" id="JAHHGZ010000008">
    <property type="protein sequence ID" value="MBW4667582.1"/>
    <property type="molecule type" value="Genomic_DNA"/>
</dbReference>
<protein>
    <submittedName>
        <fullName evidence="2">Uma2 family endonuclease</fullName>
    </submittedName>
</protein>
<dbReference type="Pfam" id="PF05685">
    <property type="entry name" value="Uma2"/>
    <property type="match status" value="1"/>
</dbReference>
<evidence type="ECO:0000259" key="1">
    <source>
        <dbReference type="Pfam" id="PF05685"/>
    </source>
</evidence>
<reference evidence="2" key="2">
    <citation type="journal article" date="2022" name="Microbiol. Resour. Announc.">
        <title>Metagenome Sequencing to Explore Phylogenomics of Terrestrial Cyanobacteria.</title>
        <authorList>
            <person name="Ward R.D."/>
            <person name="Stajich J.E."/>
            <person name="Johansen J.R."/>
            <person name="Huntemann M."/>
            <person name="Clum A."/>
            <person name="Foster B."/>
            <person name="Foster B."/>
            <person name="Roux S."/>
            <person name="Palaniappan K."/>
            <person name="Varghese N."/>
            <person name="Mukherjee S."/>
            <person name="Reddy T.B.K."/>
            <person name="Daum C."/>
            <person name="Copeland A."/>
            <person name="Chen I.A."/>
            <person name="Ivanova N.N."/>
            <person name="Kyrpides N.C."/>
            <person name="Shapiro N."/>
            <person name="Eloe-Fadrosh E.A."/>
            <person name="Pietrasiak N."/>
        </authorList>
    </citation>
    <scope>NUCLEOTIDE SEQUENCE</scope>
    <source>
        <strain evidence="2">GSE-NOS-MK-12-04C</strain>
    </source>
</reference>
<sequence length="198" mass="22720">MTVAAEKKMTFEEFLNYDDGTDNLYELENGELIQMPLESELNRRIVMFLVAYFLKLGIPFYRLSMKTEVAVNSRQVGVRVPDLTLFSEELATVMQGATRCPWQPSSMVSLILMDMPPPLLVVEVVSPNQENRDYRYKRSEYAARGIAEYWIVDPIAQKVTVLEWVEGFYDERLYQGKSVIVSSIFVNLQLTAAEVLQA</sequence>
<evidence type="ECO:0000313" key="2">
    <source>
        <dbReference type="EMBL" id="MBW4667582.1"/>
    </source>
</evidence>
<gene>
    <name evidence="2" type="ORF">KME60_09145</name>
</gene>
<dbReference type="InterPro" id="IPR011335">
    <property type="entry name" value="Restrct_endonuc-II-like"/>
</dbReference>